<evidence type="ECO:0000259" key="11">
    <source>
        <dbReference type="Pfam" id="PF03033"/>
    </source>
</evidence>
<dbReference type="InterPro" id="IPR004276">
    <property type="entry name" value="GlycoTrans_28_N"/>
</dbReference>
<accession>A0A1G6ZC17</accession>
<name>A0A1G6ZC17_9ACTO</name>
<dbReference type="GO" id="GO:0009252">
    <property type="term" value="P:peptidoglycan biosynthetic process"/>
    <property type="evidence" value="ECO:0007669"/>
    <property type="project" value="UniProtKB-UniRule"/>
</dbReference>
<keyword evidence="9 10" id="KW-0961">Cell wall biogenesis/degradation</keyword>
<keyword evidence="3 10" id="KW-0328">Glycosyltransferase</keyword>
<keyword evidence="2 10" id="KW-0132">Cell division</keyword>
<evidence type="ECO:0000313" key="14">
    <source>
        <dbReference type="EMBL" id="SDE00022.1"/>
    </source>
</evidence>
<feature type="binding site" evidence="10">
    <location>
        <position position="124"/>
    </location>
    <ligand>
        <name>UDP-N-acetyl-alpha-D-glucosamine</name>
        <dbReference type="ChEBI" id="CHEBI:57705"/>
    </ligand>
</feature>
<keyword evidence="1 10" id="KW-1003">Cell membrane</keyword>
<keyword evidence="8 10" id="KW-0131">Cell cycle</keyword>
<reference evidence="14" key="2">
    <citation type="submission" date="2016-10" db="EMBL/GenBank/DDBJ databases">
        <authorList>
            <person name="de Groot N.N."/>
        </authorList>
    </citation>
    <scope>NUCLEOTIDE SEQUENCE [LARGE SCALE GENOMIC DNA]</scope>
    <source>
        <strain evidence="14">DSM 20639</strain>
    </source>
</reference>
<dbReference type="Pfam" id="PF04101">
    <property type="entry name" value="Glyco_tran_28_C"/>
    <property type="match status" value="1"/>
</dbReference>
<dbReference type="EMBL" id="FNAU01000001">
    <property type="protein sequence ID" value="SDE00022.1"/>
    <property type="molecule type" value="Genomic_DNA"/>
</dbReference>
<keyword evidence="7 10" id="KW-0472">Membrane</keyword>
<dbReference type="GO" id="GO:0005886">
    <property type="term" value="C:plasma membrane"/>
    <property type="evidence" value="ECO:0007669"/>
    <property type="project" value="UniProtKB-SubCell"/>
</dbReference>
<evidence type="ECO:0000256" key="6">
    <source>
        <dbReference type="ARBA" id="ARBA00022984"/>
    </source>
</evidence>
<evidence type="ECO:0000313" key="15">
    <source>
        <dbReference type="Proteomes" id="UP000182744"/>
    </source>
</evidence>
<evidence type="ECO:0000259" key="12">
    <source>
        <dbReference type="Pfam" id="PF04101"/>
    </source>
</evidence>
<sequence length="371" mass="40175">MALRIVLAGGGTAGHINPMLATARQLREWGHEVTAIGTAEGMESRLVPEAGIPFEVIPRVPFPRRPNADLFRFPVRYPRAIKRCKEILRRTNADVAVGFGGYTSTPLYAAARALKVPFVIHEQNALPGLANRLGARHAAAVCLAFATTRLRARNGTTQFVGLPLRPEIAKLAEDNDRSERRKAAAARFGLDPEMRTVVVTGGSLGAAHINEVVAENAEALAEAEIQVLHLTGRGKDGPVRERVAGYEHYAVLEYLSEMEEAYAVADWVISRAGAGTVSEVCALGIPAMFVPLPIGNGEQALNAKDAQEKGGSLLVKDEEFCAESIALVVRTLHDPEQLERMRLAQRGISPRDGAYRLGRVIEEVAAEREAQ</sequence>
<dbReference type="GO" id="GO:0050511">
    <property type="term" value="F:undecaprenyldiphospho-muramoylpentapeptide beta-N-acetylglucosaminyltransferase activity"/>
    <property type="evidence" value="ECO:0007669"/>
    <property type="project" value="UniProtKB-UniRule"/>
</dbReference>
<feature type="binding site" evidence="10">
    <location>
        <begin position="12"/>
        <end position="14"/>
    </location>
    <ligand>
        <name>UDP-N-acetyl-alpha-D-glucosamine</name>
        <dbReference type="ChEBI" id="CHEBI:57705"/>
    </ligand>
</feature>
<keyword evidence="6 10" id="KW-0573">Peptidoglycan synthesis</keyword>
<evidence type="ECO:0000256" key="9">
    <source>
        <dbReference type="ARBA" id="ARBA00023316"/>
    </source>
</evidence>
<evidence type="ECO:0000313" key="13">
    <source>
        <dbReference type="EMBL" id="MDY5153879.1"/>
    </source>
</evidence>
<dbReference type="GO" id="GO:0008360">
    <property type="term" value="P:regulation of cell shape"/>
    <property type="evidence" value="ECO:0007669"/>
    <property type="project" value="UniProtKB-KW"/>
</dbReference>
<dbReference type="GO" id="GO:0071555">
    <property type="term" value="P:cell wall organization"/>
    <property type="evidence" value="ECO:0007669"/>
    <property type="project" value="UniProtKB-KW"/>
</dbReference>
<reference evidence="15" key="1">
    <citation type="submission" date="2016-10" db="EMBL/GenBank/DDBJ databases">
        <authorList>
            <person name="Varghese N."/>
        </authorList>
    </citation>
    <scope>NUCLEOTIDE SEQUENCE [LARGE SCALE GENOMIC DNA]</scope>
    <source>
        <strain evidence="15">DSM 20639</strain>
    </source>
</reference>
<evidence type="ECO:0000256" key="5">
    <source>
        <dbReference type="ARBA" id="ARBA00022960"/>
    </source>
</evidence>
<dbReference type="EMBL" id="JAWNFU010000004">
    <property type="protein sequence ID" value="MDY5153879.1"/>
    <property type="molecule type" value="Genomic_DNA"/>
</dbReference>
<feature type="domain" description="Glycosyltransferase family 28 N-terminal" evidence="11">
    <location>
        <begin position="5"/>
        <end position="141"/>
    </location>
</feature>
<dbReference type="HAMAP" id="MF_00033">
    <property type="entry name" value="MurG"/>
    <property type="match status" value="1"/>
</dbReference>
<feature type="binding site" evidence="10">
    <location>
        <position position="299"/>
    </location>
    <ligand>
        <name>UDP-N-acetyl-alpha-D-glucosamine</name>
        <dbReference type="ChEBI" id="CHEBI:57705"/>
    </ligand>
</feature>
<comment type="pathway">
    <text evidence="10">Cell wall biogenesis; peptidoglycan biosynthesis.</text>
</comment>
<comment type="catalytic activity">
    <reaction evidence="10">
        <text>di-trans,octa-cis-undecaprenyl diphospho-N-acetyl-alpha-D-muramoyl-L-alanyl-D-glutamyl-meso-2,6-diaminopimeloyl-D-alanyl-D-alanine + UDP-N-acetyl-alpha-D-glucosamine = di-trans,octa-cis-undecaprenyl diphospho-[N-acetyl-alpha-D-glucosaminyl-(1-&gt;4)]-N-acetyl-alpha-D-muramoyl-L-alanyl-D-glutamyl-meso-2,6-diaminopimeloyl-D-alanyl-D-alanine + UDP + H(+)</text>
        <dbReference type="Rhea" id="RHEA:31227"/>
        <dbReference type="ChEBI" id="CHEBI:15378"/>
        <dbReference type="ChEBI" id="CHEBI:57705"/>
        <dbReference type="ChEBI" id="CHEBI:58223"/>
        <dbReference type="ChEBI" id="CHEBI:61387"/>
        <dbReference type="ChEBI" id="CHEBI:61388"/>
        <dbReference type="EC" id="2.4.1.227"/>
    </reaction>
</comment>
<organism evidence="14 15">
    <name type="scientific">Actinobaculum suis</name>
    <dbReference type="NCBI Taxonomy" id="1657"/>
    <lineage>
        <taxon>Bacteria</taxon>
        <taxon>Bacillati</taxon>
        <taxon>Actinomycetota</taxon>
        <taxon>Actinomycetes</taxon>
        <taxon>Actinomycetales</taxon>
        <taxon>Actinomycetaceae</taxon>
        <taxon>Actinobaculum</taxon>
    </lineage>
</organism>
<dbReference type="Proteomes" id="UP001273799">
    <property type="component" value="Unassembled WGS sequence"/>
</dbReference>
<dbReference type="RefSeq" id="WP_074660589.1">
    <property type="nucleotide sequence ID" value="NZ_FNAU01000001.1"/>
</dbReference>
<dbReference type="InterPro" id="IPR006009">
    <property type="entry name" value="GlcNAc_MurG"/>
</dbReference>
<evidence type="ECO:0000256" key="10">
    <source>
        <dbReference type="HAMAP-Rule" id="MF_00033"/>
    </source>
</evidence>
<dbReference type="Proteomes" id="UP000182744">
    <property type="component" value="Unassembled WGS sequence"/>
</dbReference>
<dbReference type="Pfam" id="PF03033">
    <property type="entry name" value="Glyco_transf_28"/>
    <property type="match status" value="1"/>
</dbReference>
<keyword evidence="4 10" id="KW-0808">Transferase</keyword>
<dbReference type="GO" id="GO:0051301">
    <property type="term" value="P:cell division"/>
    <property type="evidence" value="ECO:0007669"/>
    <property type="project" value="UniProtKB-KW"/>
</dbReference>
<dbReference type="InterPro" id="IPR007235">
    <property type="entry name" value="Glyco_trans_28_C"/>
</dbReference>
<evidence type="ECO:0000256" key="4">
    <source>
        <dbReference type="ARBA" id="ARBA00022679"/>
    </source>
</evidence>
<dbReference type="CDD" id="cd03785">
    <property type="entry name" value="GT28_MurG"/>
    <property type="match status" value="1"/>
</dbReference>
<dbReference type="Gene3D" id="3.40.50.2000">
    <property type="entry name" value="Glycogen Phosphorylase B"/>
    <property type="match status" value="2"/>
</dbReference>
<evidence type="ECO:0000256" key="8">
    <source>
        <dbReference type="ARBA" id="ARBA00023306"/>
    </source>
</evidence>
<evidence type="ECO:0000256" key="1">
    <source>
        <dbReference type="ARBA" id="ARBA00022475"/>
    </source>
</evidence>
<evidence type="ECO:0000256" key="7">
    <source>
        <dbReference type="ARBA" id="ARBA00023136"/>
    </source>
</evidence>
<comment type="function">
    <text evidence="10">Cell wall formation. Catalyzes the transfer of a GlcNAc subunit on undecaprenyl-pyrophosphoryl-MurNAc-pentapeptide (lipid intermediate I) to form undecaprenyl-pyrophosphoryl-MurNAc-(pentapeptide)GlcNAc (lipid intermediate II).</text>
</comment>
<dbReference type="EC" id="2.4.1.227" evidence="10"/>
<comment type="caution">
    <text evidence="10">Lacks conserved residue(s) required for the propagation of feature annotation.</text>
</comment>
<reference evidence="13" key="3">
    <citation type="submission" date="2023-10" db="EMBL/GenBank/DDBJ databases">
        <title>Whole Genome based description of the genera Actinobaculum and Actinotignum reveals a complex phylogenetic relationship within the species included in the genus Actinotignum.</title>
        <authorList>
            <person name="Jensen C.S."/>
            <person name="Dargis R."/>
            <person name="Kemp M."/>
            <person name="Christensen J.J."/>
        </authorList>
    </citation>
    <scope>NUCLEOTIDE SEQUENCE</scope>
    <source>
        <strain evidence="13">Actinobaculum_suis_CCUG19206T</strain>
    </source>
</reference>
<dbReference type="PANTHER" id="PTHR21015">
    <property type="entry name" value="UDP-N-ACETYLGLUCOSAMINE--N-ACETYLMURAMYL-(PENTAPEPTIDE) PYROPHOSPHORYL-UNDECAPRENOL N-ACETYLGLUCOSAMINE TRANSFERASE 1"/>
    <property type="match status" value="1"/>
</dbReference>
<dbReference type="GO" id="GO:0005975">
    <property type="term" value="P:carbohydrate metabolic process"/>
    <property type="evidence" value="ECO:0007669"/>
    <property type="project" value="InterPro"/>
</dbReference>
<dbReference type="AlphaFoldDB" id="A0A1G6ZC17"/>
<keyword evidence="15" id="KW-1185">Reference proteome</keyword>
<gene>
    <name evidence="10 13" type="primary">murG</name>
    <name evidence="13" type="ORF">R6G71_07485</name>
    <name evidence="14" type="ORF">SAMN05421878_10154</name>
</gene>
<comment type="similarity">
    <text evidence="10">Belongs to the glycosyltransferase 28 family. MurG subfamily.</text>
</comment>
<feature type="binding site" evidence="10">
    <location>
        <position position="203"/>
    </location>
    <ligand>
        <name>UDP-N-acetyl-alpha-D-glucosamine</name>
        <dbReference type="ChEBI" id="CHEBI:57705"/>
    </ligand>
</feature>
<feature type="domain" description="Glycosyl transferase family 28 C-terminal" evidence="12">
    <location>
        <begin position="196"/>
        <end position="343"/>
    </location>
</feature>
<dbReference type="PANTHER" id="PTHR21015:SF22">
    <property type="entry name" value="GLYCOSYLTRANSFERASE"/>
    <property type="match status" value="1"/>
</dbReference>
<evidence type="ECO:0000256" key="2">
    <source>
        <dbReference type="ARBA" id="ARBA00022618"/>
    </source>
</evidence>
<dbReference type="NCBIfam" id="TIGR01133">
    <property type="entry name" value="murG"/>
    <property type="match status" value="1"/>
</dbReference>
<keyword evidence="5 10" id="KW-0133">Cell shape</keyword>
<comment type="subcellular location">
    <subcellularLocation>
        <location evidence="10">Cell membrane</location>
        <topology evidence="10">Peripheral membrane protein</topology>
        <orientation evidence="10">Cytoplasmic side</orientation>
    </subcellularLocation>
</comment>
<dbReference type="UniPathway" id="UPA00219"/>
<feature type="binding site" evidence="10">
    <location>
        <position position="165"/>
    </location>
    <ligand>
        <name>UDP-N-acetyl-alpha-D-glucosamine</name>
        <dbReference type="ChEBI" id="CHEBI:57705"/>
    </ligand>
</feature>
<protein>
    <recommendedName>
        <fullName evidence="10">UDP-N-acetylglucosamine--N-acetylmuramyl-(pentapeptide) pyrophosphoryl-undecaprenol N-acetylglucosamine transferase</fullName>
        <ecNumber evidence="10">2.4.1.227</ecNumber>
    </recommendedName>
    <alternativeName>
        <fullName evidence="10">Undecaprenyl-PP-MurNAc-pentapeptide-UDPGlcNAc GlcNAc transferase</fullName>
    </alternativeName>
</protein>
<proteinExistence type="inferred from homology"/>
<evidence type="ECO:0000256" key="3">
    <source>
        <dbReference type="ARBA" id="ARBA00022676"/>
    </source>
</evidence>
<dbReference type="SUPFAM" id="SSF53756">
    <property type="entry name" value="UDP-Glycosyltransferase/glycogen phosphorylase"/>
    <property type="match status" value="1"/>
</dbReference>